<dbReference type="EMBL" id="QLMG01000056">
    <property type="protein sequence ID" value="RAK10450.1"/>
    <property type="molecule type" value="Genomic_DNA"/>
</dbReference>
<dbReference type="InterPro" id="IPR013113">
    <property type="entry name" value="SIP_FAD-bd"/>
</dbReference>
<dbReference type="InterPro" id="IPR007037">
    <property type="entry name" value="SIP_rossman_dom"/>
</dbReference>
<dbReference type="InterPro" id="IPR017938">
    <property type="entry name" value="Riboflavin_synthase-like_b-brl"/>
</dbReference>
<comment type="similarity">
    <text evidence="1">Belongs to the SIP oxidoreductase family.</text>
</comment>
<dbReference type="InterPro" id="IPR039374">
    <property type="entry name" value="SIP_fam"/>
</dbReference>
<dbReference type="OrthoDB" id="9814826at2"/>
<dbReference type="Pfam" id="PF04954">
    <property type="entry name" value="SIP"/>
    <property type="match status" value="1"/>
</dbReference>
<protein>
    <submittedName>
        <fullName evidence="3">NADPH-dependent ferric siderophore reductase</fullName>
    </submittedName>
</protein>
<dbReference type="CDD" id="cd06193">
    <property type="entry name" value="siderophore_interacting"/>
    <property type="match status" value="1"/>
</dbReference>
<dbReference type="Gene3D" id="3.40.50.80">
    <property type="entry name" value="Nucleotide-binding domain of ferredoxin-NADP reductase (FNR) module"/>
    <property type="match status" value="1"/>
</dbReference>
<evidence type="ECO:0000259" key="2">
    <source>
        <dbReference type="PROSITE" id="PS51384"/>
    </source>
</evidence>
<organism evidence="3 4">
    <name type="scientific">Salipiger aestuarii</name>
    <dbReference type="NCBI Taxonomy" id="568098"/>
    <lineage>
        <taxon>Bacteria</taxon>
        <taxon>Pseudomonadati</taxon>
        <taxon>Pseudomonadota</taxon>
        <taxon>Alphaproteobacteria</taxon>
        <taxon>Rhodobacterales</taxon>
        <taxon>Roseobacteraceae</taxon>
        <taxon>Salipiger</taxon>
    </lineage>
</organism>
<dbReference type="RefSeq" id="WP_111551179.1">
    <property type="nucleotide sequence ID" value="NZ_LIQE01000058.1"/>
</dbReference>
<keyword evidence="4" id="KW-1185">Reference proteome</keyword>
<name>A0A327XNP9_9RHOB</name>
<dbReference type="GO" id="GO:0016491">
    <property type="term" value="F:oxidoreductase activity"/>
    <property type="evidence" value="ECO:0007669"/>
    <property type="project" value="InterPro"/>
</dbReference>
<dbReference type="AlphaFoldDB" id="A0A327XNP9"/>
<dbReference type="InterPro" id="IPR039261">
    <property type="entry name" value="FNR_nucleotide-bd"/>
</dbReference>
<evidence type="ECO:0000313" key="4">
    <source>
        <dbReference type="Proteomes" id="UP000249165"/>
    </source>
</evidence>
<gene>
    <name evidence="3" type="ORF">ATI53_105614</name>
</gene>
<dbReference type="PANTHER" id="PTHR30157:SF0">
    <property type="entry name" value="NADPH-DEPENDENT FERRIC-CHELATE REDUCTASE"/>
    <property type="match status" value="1"/>
</dbReference>
<dbReference type="PROSITE" id="PS51384">
    <property type="entry name" value="FAD_FR"/>
    <property type="match status" value="1"/>
</dbReference>
<dbReference type="Pfam" id="PF08021">
    <property type="entry name" value="FAD_binding_9"/>
    <property type="match status" value="2"/>
</dbReference>
<comment type="caution">
    <text evidence="3">The sequence shown here is derived from an EMBL/GenBank/DDBJ whole genome shotgun (WGS) entry which is preliminary data.</text>
</comment>
<accession>A0A327XNP9</accession>
<dbReference type="Proteomes" id="UP000249165">
    <property type="component" value="Unassembled WGS sequence"/>
</dbReference>
<dbReference type="PANTHER" id="PTHR30157">
    <property type="entry name" value="FERRIC REDUCTASE, NADPH-DEPENDENT"/>
    <property type="match status" value="1"/>
</dbReference>
<dbReference type="Gene3D" id="2.40.30.10">
    <property type="entry name" value="Translation factors"/>
    <property type="match status" value="1"/>
</dbReference>
<evidence type="ECO:0000313" key="3">
    <source>
        <dbReference type="EMBL" id="RAK10450.1"/>
    </source>
</evidence>
<feature type="domain" description="FAD-binding FR-type" evidence="2">
    <location>
        <begin position="18"/>
        <end position="120"/>
    </location>
</feature>
<sequence length="244" mass="25985">MTTATHDSPRITRQRHALVRRALTVSRSTRLTPKMIRLALTGPELAGFTSAAPDDHFKLFVPDGQGGQAGRDYTPRGYDGAELIVDVYDHPGGPAADWGRSAQVGDTVTIGGPRGSVIVDGDIGHWLLIGDETAIPAIARRLEELPDGSRATAIIAIEGPVEEQPLPTKAVLDAIWVHRPATASADAAPLVDVLPKTLPDRCFAWIAAEAGVARALREALLVQGHPLPWLKAAGYWVRDAPSAV</sequence>
<dbReference type="InterPro" id="IPR017927">
    <property type="entry name" value="FAD-bd_FR_type"/>
</dbReference>
<reference evidence="3 4" key="1">
    <citation type="submission" date="2018-06" db="EMBL/GenBank/DDBJ databases">
        <title>Genomic Encyclopedia of Archaeal and Bacterial Type Strains, Phase II (KMG-II): from individual species to whole genera.</title>
        <authorList>
            <person name="Goeker M."/>
        </authorList>
    </citation>
    <scope>NUCLEOTIDE SEQUENCE [LARGE SCALE GENOMIC DNA]</scope>
    <source>
        <strain evidence="3 4">DSM 22011</strain>
    </source>
</reference>
<dbReference type="SUPFAM" id="SSF63380">
    <property type="entry name" value="Riboflavin synthase domain-like"/>
    <property type="match status" value="1"/>
</dbReference>
<evidence type="ECO:0000256" key="1">
    <source>
        <dbReference type="ARBA" id="ARBA00035644"/>
    </source>
</evidence>
<proteinExistence type="inferred from homology"/>